<gene>
    <name evidence="10" type="ORF">GH714_037727</name>
</gene>
<evidence type="ECO:0000259" key="6">
    <source>
        <dbReference type="Pfam" id="PF00931"/>
    </source>
</evidence>
<evidence type="ECO:0000259" key="8">
    <source>
        <dbReference type="Pfam" id="PF23598"/>
    </source>
</evidence>
<dbReference type="GO" id="GO:0043531">
    <property type="term" value="F:ADP binding"/>
    <property type="evidence" value="ECO:0007669"/>
    <property type="project" value="InterPro"/>
</dbReference>
<dbReference type="EMBL" id="JAAGAX010000013">
    <property type="protein sequence ID" value="KAF2296394.1"/>
    <property type="molecule type" value="Genomic_DNA"/>
</dbReference>
<dbReference type="SUPFAM" id="SSF52047">
    <property type="entry name" value="RNI-like"/>
    <property type="match status" value="1"/>
</dbReference>
<keyword evidence="1" id="KW-0433">Leucine-rich repeat</keyword>
<evidence type="ECO:0000256" key="4">
    <source>
        <dbReference type="ARBA" id="ARBA00022821"/>
    </source>
</evidence>
<feature type="domain" description="Disease resistance R13L4/SHOC-2-like LRR" evidence="8">
    <location>
        <begin position="877"/>
        <end position="1020"/>
    </location>
</feature>
<dbReference type="InterPro" id="IPR041118">
    <property type="entry name" value="Rx_N"/>
</dbReference>
<keyword evidence="11" id="KW-1185">Reference proteome</keyword>
<evidence type="ECO:0000256" key="1">
    <source>
        <dbReference type="ARBA" id="ARBA00022614"/>
    </source>
</evidence>
<feature type="domain" description="Disease resistance N-terminal" evidence="7">
    <location>
        <begin position="9"/>
        <end position="97"/>
    </location>
</feature>
<accession>A0A6A6L5W3</accession>
<dbReference type="InterPro" id="IPR002182">
    <property type="entry name" value="NB-ARC"/>
</dbReference>
<sequence length="1053" mass="119747">MADIVLSFVVDAALSRVVSLITDEIMLAWNLKDDLKGLRESLTMIRAVLLDAEEQQTKREPVRLWLKKLREVAYEAEDVLDELAYENLRRKVEMQEQSGSEVNNFFSFSKGTRYVKKAALHVKMAHKVKNINELLNKIKNEAMGYGLQVVTKDRIMPQIDLDRVTDSVLDDPVVGREADVSKIVNLLNCSNDQQVLTIVSIVGMGGLGKTTLAKLDFRGDVANSQCKHGWVDQQRCSTSGARKGIRGKKFLLVLDDVWNEVSKRWDDLKTRLVRVSRNTGNAIVVTTRSEQVASIMETSTHYRHTLNLLSDDECWSIMKERAFGNGEASIPLDLECIGKEIAKKSETLTLENCTTGDDISSTRRLYVDRQNATTSIAFSKRNAKKLRSLFIKEIVFDGSWKLKKLRTLNLEYANIEELPSSIGKLKHLRYLNVSRTKIEVLPESITKLYNLQTLKFNDHMPSMVGRLTRLETLSLFVVGPDKGGSIEELKCLNQLSGELRINHLEEVRDKEEAKKSNLQRKTKIRTLQFEWSDGREVGCNDVEVLEGLEPHPNIEGITIENYLGEKFPPWLLMMKIPSDGDSSRVFDNLVELMLQNCKWCEQLPMLGHLPRLKVLWISGMDKIRSIGNEFYGIGDGSTSNGVRPFPALKVLGGLTRLRFLEIGGFSEELDSFPYLNSIQDLPSLEFLSIYGDVRGRIKSLPDQLQSLIEMEALPEWLGNLSSLKYLGFWDCDNLKYLPTATAMRRLSKLTEIRIGGCPFLRANCAKGSGSEWSKISHLPVRIFSIKFAGSSSLAYLVIFLRKVALELQETICCCSSPHYTSLDRQNATTLAYSKKEAKKLRTLFIKKEIVFDESWKLKRLRTLNLKGANIEELPSSIGKLKHLRYLDVSWTKIEVLPESIIELYNLQTLKFLWCNSLKQVPRNKMCNLISLRHIEFSYDHHMPSMVGRLTCLETLPLFVVGPDRGGSIQELECLNQLRGTLRIKHLEVVRDKEEAMKSNLRGKTKIKALKFIWSDGRELNINDEEVLAGLEPHPTFGSKIPVVAVNEENSKWW</sequence>
<proteinExistence type="predicted"/>
<keyword evidence="2" id="KW-0677">Repeat</keyword>
<dbReference type="PANTHER" id="PTHR36766">
    <property type="entry name" value="PLANT BROAD-SPECTRUM MILDEW RESISTANCE PROTEIN RPW8"/>
    <property type="match status" value="1"/>
</dbReference>
<evidence type="ECO:0000313" key="11">
    <source>
        <dbReference type="Proteomes" id="UP000467840"/>
    </source>
</evidence>
<dbReference type="GO" id="GO:0051707">
    <property type="term" value="P:response to other organism"/>
    <property type="evidence" value="ECO:0007669"/>
    <property type="project" value="UniProtKB-ARBA"/>
</dbReference>
<name>A0A6A6L5W3_HEVBR</name>
<comment type="caution">
    <text evidence="10">The sequence shown here is derived from an EMBL/GenBank/DDBJ whole genome shotgun (WGS) entry which is preliminary data.</text>
</comment>
<feature type="domain" description="NB-ARC" evidence="6">
    <location>
        <begin position="243"/>
        <end position="324"/>
    </location>
</feature>
<dbReference type="Pfam" id="PF00931">
    <property type="entry name" value="NB-ARC"/>
    <property type="match status" value="2"/>
</dbReference>
<dbReference type="Gene3D" id="1.20.5.4130">
    <property type="match status" value="1"/>
</dbReference>
<dbReference type="Pfam" id="PF25019">
    <property type="entry name" value="LRR_R13L1-DRL21"/>
    <property type="match status" value="1"/>
</dbReference>
<dbReference type="AlphaFoldDB" id="A0A6A6L5W3"/>
<dbReference type="Proteomes" id="UP000467840">
    <property type="component" value="Chromosome 7"/>
</dbReference>
<dbReference type="InterPro" id="IPR032675">
    <property type="entry name" value="LRR_dom_sf"/>
</dbReference>
<dbReference type="PANTHER" id="PTHR36766:SF70">
    <property type="entry name" value="DISEASE RESISTANCE PROTEIN RGA4"/>
    <property type="match status" value="1"/>
</dbReference>
<dbReference type="GO" id="GO:0005524">
    <property type="term" value="F:ATP binding"/>
    <property type="evidence" value="ECO:0007669"/>
    <property type="project" value="UniProtKB-KW"/>
</dbReference>
<keyword evidence="5" id="KW-0067">ATP-binding</keyword>
<keyword evidence="3" id="KW-0547">Nucleotide-binding</keyword>
<dbReference type="SUPFAM" id="SSF52058">
    <property type="entry name" value="L domain-like"/>
    <property type="match status" value="1"/>
</dbReference>
<evidence type="ECO:0000259" key="9">
    <source>
        <dbReference type="Pfam" id="PF25019"/>
    </source>
</evidence>
<dbReference type="Gene3D" id="3.80.10.10">
    <property type="entry name" value="Ribonuclease Inhibitor"/>
    <property type="match status" value="3"/>
</dbReference>
<dbReference type="Pfam" id="PF23598">
    <property type="entry name" value="LRR_14"/>
    <property type="match status" value="1"/>
</dbReference>
<evidence type="ECO:0000313" key="10">
    <source>
        <dbReference type="EMBL" id="KAF2296394.1"/>
    </source>
</evidence>
<feature type="domain" description="NB-ARC" evidence="6">
    <location>
        <begin position="177"/>
        <end position="214"/>
    </location>
</feature>
<dbReference type="InterPro" id="IPR003591">
    <property type="entry name" value="Leu-rich_rpt_typical-subtyp"/>
</dbReference>
<evidence type="ECO:0000256" key="2">
    <source>
        <dbReference type="ARBA" id="ARBA00022737"/>
    </source>
</evidence>
<dbReference type="InterPro" id="IPR055414">
    <property type="entry name" value="LRR_R13L4/SHOC2-like"/>
</dbReference>
<evidence type="ECO:0000256" key="5">
    <source>
        <dbReference type="ARBA" id="ARBA00022840"/>
    </source>
</evidence>
<dbReference type="InterPro" id="IPR027417">
    <property type="entry name" value="P-loop_NTPase"/>
</dbReference>
<dbReference type="GO" id="GO:0006952">
    <property type="term" value="P:defense response"/>
    <property type="evidence" value="ECO:0007669"/>
    <property type="project" value="UniProtKB-KW"/>
</dbReference>
<protein>
    <recommendedName>
        <fullName evidence="12">Rx N-terminal domain-containing protein</fullName>
    </recommendedName>
</protein>
<feature type="domain" description="R13L1/DRL21-like LRR repeat region" evidence="9">
    <location>
        <begin position="486"/>
        <end position="620"/>
    </location>
</feature>
<evidence type="ECO:0000259" key="7">
    <source>
        <dbReference type="Pfam" id="PF18052"/>
    </source>
</evidence>
<evidence type="ECO:0008006" key="12">
    <source>
        <dbReference type="Google" id="ProtNLM"/>
    </source>
</evidence>
<keyword evidence="4" id="KW-0611">Plant defense</keyword>
<evidence type="ECO:0000256" key="3">
    <source>
        <dbReference type="ARBA" id="ARBA00022741"/>
    </source>
</evidence>
<dbReference type="Gene3D" id="3.40.50.300">
    <property type="entry name" value="P-loop containing nucleotide triphosphate hydrolases"/>
    <property type="match status" value="2"/>
</dbReference>
<dbReference type="InterPro" id="IPR056789">
    <property type="entry name" value="LRR_R13L1-DRL21"/>
</dbReference>
<dbReference type="SUPFAM" id="SSF52540">
    <property type="entry name" value="P-loop containing nucleoside triphosphate hydrolases"/>
    <property type="match status" value="1"/>
</dbReference>
<organism evidence="10 11">
    <name type="scientific">Hevea brasiliensis</name>
    <name type="common">Para rubber tree</name>
    <name type="synonym">Siphonia brasiliensis</name>
    <dbReference type="NCBI Taxonomy" id="3981"/>
    <lineage>
        <taxon>Eukaryota</taxon>
        <taxon>Viridiplantae</taxon>
        <taxon>Streptophyta</taxon>
        <taxon>Embryophyta</taxon>
        <taxon>Tracheophyta</taxon>
        <taxon>Spermatophyta</taxon>
        <taxon>Magnoliopsida</taxon>
        <taxon>eudicotyledons</taxon>
        <taxon>Gunneridae</taxon>
        <taxon>Pentapetalae</taxon>
        <taxon>rosids</taxon>
        <taxon>fabids</taxon>
        <taxon>Malpighiales</taxon>
        <taxon>Euphorbiaceae</taxon>
        <taxon>Crotonoideae</taxon>
        <taxon>Micrandreae</taxon>
        <taxon>Hevea</taxon>
    </lineage>
</organism>
<dbReference type="PRINTS" id="PR00364">
    <property type="entry name" value="DISEASERSIST"/>
</dbReference>
<reference evidence="10 11" key="1">
    <citation type="journal article" date="2020" name="Mol. Plant">
        <title>The Chromosome-Based Rubber Tree Genome Provides New Insights into Spurge Genome Evolution and Rubber Biosynthesis.</title>
        <authorList>
            <person name="Liu J."/>
            <person name="Shi C."/>
            <person name="Shi C.C."/>
            <person name="Li W."/>
            <person name="Zhang Q.J."/>
            <person name="Zhang Y."/>
            <person name="Li K."/>
            <person name="Lu H.F."/>
            <person name="Shi C."/>
            <person name="Zhu S.T."/>
            <person name="Xiao Z.Y."/>
            <person name="Nan H."/>
            <person name="Yue Y."/>
            <person name="Zhu X.G."/>
            <person name="Wu Y."/>
            <person name="Hong X.N."/>
            <person name="Fan G.Y."/>
            <person name="Tong Y."/>
            <person name="Zhang D."/>
            <person name="Mao C.L."/>
            <person name="Liu Y.L."/>
            <person name="Hao S.J."/>
            <person name="Liu W.Q."/>
            <person name="Lv M.Q."/>
            <person name="Zhang H.B."/>
            <person name="Liu Y."/>
            <person name="Hu-Tang G.R."/>
            <person name="Wang J.P."/>
            <person name="Wang J.H."/>
            <person name="Sun Y.H."/>
            <person name="Ni S.B."/>
            <person name="Chen W.B."/>
            <person name="Zhang X.C."/>
            <person name="Jiao Y.N."/>
            <person name="Eichler E.E."/>
            <person name="Li G.H."/>
            <person name="Liu X."/>
            <person name="Gao L.Z."/>
        </authorList>
    </citation>
    <scope>NUCLEOTIDE SEQUENCE [LARGE SCALE GENOMIC DNA]</scope>
    <source>
        <strain evidence="11">cv. GT1</strain>
        <tissue evidence="10">Leaf</tissue>
    </source>
</reference>
<dbReference type="Pfam" id="PF18052">
    <property type="entry name" value="Rx_N"/>
    <property type="match status" value="1"/>
</dbReference>
<dbReference type="CDD" id="cd14798">
    <property type="entry name" value="RX-CC_like"/>
    <property type="match status" value="1"/>
</dbReference>
<dbReference type="SMART" id="SM00369">
    <property type="entry name" value="LRR_TYP"/>
    <property type="match status" value="4"/>
</dbReference>
<dbReference type="InterPro" id="IPR038005">
    <property type="entry name" value="RX-like_CC"/>
</dbReference>